<dbReference type="InterPro" id="IPR025110">
    <property type="entry name" value="AMP-bd_C"/>
</dbReference>
<gene>
    <name evidence="6" type="ORF">C7B45_06615</name>
</gene>
<dbReference type="Gene3D" id="3.30.300.30">
    <property type="match status" value="1"/>
</dbReference>
<evidence type="ECO:0000256" key="1">
    <source>
        <dbReference type="ARBA" id="ARBA00006432"/>
    </source>
</evidence>
<evidence type="ECO:0000259" key="5">
    <source>
        <dbReference type="Pfam" id="PF13193"/>
    </source>
</evidence>
<dbReference type="Pfam" id="PF13193">
    <property type="entry name" value="AMP-binding_C"/>
    <property type="match status" value="1"/>
</dbReference>
<dbReference type="InterPro" id="IPR045851">
    <property type="entry name" value="AMP-bd_C_sf"/>
</dbReference>
<organism evidence="6 7">
    <name type="scientific">Sulfobacillus acidophilus</name>
    <dbReference type="NCBI Taxonomy" id="53633"/>
    <lineage>
        <taxon>Bacteria</taxon>
        <taxon>Bacillati</taxon>
        <taxon>Bacillota</taxon>
        <taxon>Clostridia</taxon>
        <taxon>Eubacteriales</taxon>
        <taxon>Clostridiales Family XVII. Incertae Sedis</taxon>
        <taxon>Sulfobacillus</taxon>
    </lineage>
</organism>
<evidence type="ECO:0000313" key="6">
    <source>
        <dbReference type="EMBL" id="PSR22489.1"/>
    </source>
</evidence>
<dbReference type="InterPro" id="IPR000873">
    <property type="entry name" value="AMP-dep_synth/lig_dom"/>
</dbReference>
<proteinExistence type="inferred from homology"/>
<dbReference type="InterPro" id="IPR020845">
    <property type="entry name" value="AMP-binding_CS"/>
</dbReference>
<evidence type="ECO:0008006" key="8">
    <source>
        <dbReference type="Google" id="ProtNLM"/>
    </source>
</evidence>
<evidence type="ECO:0000256" key="2">
    <source>
        <dbReference type="ARBA" id="ARBA00022598"/>
    </source>
</evidence>
<dbReference type="EMBL" id="PXYV01000016">
    <property type="protein sequence ID" value="PSR22489.1"/>
    <property type="molecule type" value="Genomic_DNA"/>
</dbReference>
<sequence length="524" mass="58606">MYSWTHDWPEVAQIVGVEHLYPHLENTDIVREWHAMALRFRDRLAVQDDRGEWSYGRLVQAVEMMAARLTELRVKEGDRVFLALPNSVEFVVSFFASLWVGAIAVPVNPGLGQEEMVRVIDDAKPRVFVYLASESVQPLEYPEMILWPLDVHDLFDGRGLVPQLAARNADRVAVVLYTSGTTGQPKGVMLSHRNILTSTTTYRYVFHLNETDRTLIAIPLFHVTGLVGQLLACLLVGAAVVLVRKYSARQYMEWVNSERISFIFAVPTILTLAFLREQNWQTPSHLRLVASGGASITPTLIARIQELLPHAAFYNTYGMTEVSSPAAILPPQCVSAHRGSVGLPVPGITFRVVDWNTGVDVGPDQPGELWMRGPMVTKGYWQRPDVTREVLAGGWLHSGDIASCDGEGFLTIHGRIKDMINRGGEKVYALDVERPLGEHPAVMESAVYGIDSAVWGEEVACAISFRPGMRASAEELNAWLRPRVARFKIPTAYRVWRELPRNANGKIDKRRLQQDHDCAPELAP</sequence>
<keyword evidence="3" id="KW-0472">Membrane</keyword>
<comment type="similarity">
    <text evidence="1">Belongs to the ATP-dependent AMP-binding enzyme family.</text>
</comment>
<feature type="domain" description="AMP-binding enzyme C-terminal" evidence="5">
    <location>
        <begin position="432"/>
        <end position="506"/>
    </location>
</feature>
<keyword evidence="2" id="KW-0436">Ligase</keyword>
<protein>
    <recommendedName>
        <fullName evidence="8">Long-chain fatty acid--CoA ligase</fullName>
    </recommendedName>
</protein>
<accession>A0A2T2WJS0</accession>
<dbReference type="Proteomes" id="UP000241848">
    <property type="component" value="Unassembled WGS sequence"/>
</dbReference>
<dbReference type="Gene3D" id="3.40.50.12780">
    <property type="entry name" value="N-terminal domain of ligase-like"/>
    <property type="match status" value="1"/>
</dbReference>
<dbReference type="PANTHER" id="PTHR43201">
    <property type="entry name" value="ACYL-COA SYNTHETASE"/>
    <property type="match status" value="1"/>
</dbReference>
<dbReference type="SUPFAM" id="SSF56801">
    <property type="entry name" value="Acetyl-CoA synthetase-like"/>
    <property type="match status" value="1"/>
</dbReference>
<evidence type="ECO:0000259" key="4">
    <source>
        <dbReference type="Pfam" id="PF00501"/>
    </source>
</evidence>
<dbReference type="GO" id="GO:0031956">
    <property type="term" value="F:medium-chain fatty acid-CoA ligase activity"/>
    <property type="evidence" value="ECO:0007669"/>
    <property type="project" value="TreeGrafter"/>
</dbReference>
<feature type="transmembrane region" description="Helical" evidence="3">
    <location>
        <begin position="220"/>
        <end position="243"/>
    </location>
</feature>
<dbReference type="InterPro" id="IPR042099">
    <property type="entry name" value="ANL_N_sf"/>
</dbReference>
<dbReference type="PROSITE" id="PS00455">
    <property type="entry name" value="AMP_BINDING"/>
    <property type="match status" value="1"/>
</dbReference>
<name>A0A2T2WJS0_9FIRM</name>
<dbReference type="GO" id="GO:0006631">
    <property type="term" value="P:fatty acid metabolic process"/>
    <property type="evidence" value="ECO:0007669"/>
    <property type="project" value="TreeGrafter"/>
</dbReference>
<keyword evidence="3" id="KW-1133">Transmembrane helix</keyword>
<evidence type="ECO:0000313" key="7">
    <source>
        <dbReference type="Proteomes" id="UP000241848"/>
    </source>
</evidence>
<dbReference type="PANTHER" id="PTHR43201:SF5">
    <property type="entry name" value="MEDIUM-CHAIN ACYL-COA LIGASE ACSF2, MITOCHONDRIAL"/>
    <property type="match status" value="1"/>
</dbReference>
<keyword evidence="3" id="KW-0812">Transmembrane</keyword>
<comment type="caution">
    <text evidence="6">The sequence shown here is derived from an EMBL/GenBank/DDBJ whole genome shotgun (WGS) entry which is preliminary data.</text>
</comment>
<dbReference type="AlphaFoldDB" id="A0A2T2WJS0"/>
<reference evidence="6 7" key="1">
    <citation type="journal article" date="2014" name="BMC Genomics">
        <title>Comparison of environmental and isolate Sulfobacillus genomes reveals diverse carbon, sulfur, nitrogen, and hydrogen metabolisms.</title>
        <authorList>
            <person name="Justice N.B."/>
            <person name="Norman A."/>
            <person name="Brown C.T."/>
            <person name="Singh A."/>
            <person name="Thomas B.C."/>
            <person name="Banfield J.F."/>
        </authorList>
    </citation>
    <scope>NUCLEOTIDE SEQUENCE [LARGE SCALE GENOMIC DNA]</scope>
    <source>
        <strain evidence="6">AMDSBA3</strain>
    </source>
</reference>
<evidence type="ECO:0000256" key="3">
    <source>
        <dbReference type="SAM" id="Phobius"/>
    </source>
</evidence>
<dbReference type="Pfam" id="PF00501">
    <property type="entry name" value="AMP-binding"/>
    <property type="match status" value="1"/>
</dbReference>
<feature type="domain" description="AMP-dependent synthetase/ligase" evidence="4">
    <location>
        <begin position="37"/>
        <end position="381"/>
    </location>
</feature>